<keyword evidence="3 6" id="KW-0238">DNA-binding</keyword>
<evidence type="ECO:0000256" key="5">
    <source>
        <dbReference type="ARBA" id="ARBA00023242"/>
    </source>
</evidence>
<dbReference type="InterPro" id="IPR008422">
    <property type="entry name" value="KN_HD"/>
</dbReference>
<dbReference type="PANTHER" id="PTHR11211:SF17">
    <property type="entry name" value="IROQUOIS-CLASS HOMEODOMAIN PROTEIN IRX-5"/>
    <property type="match status" value="1"/>
</dbReference>
<keyword evidence="5 6" id="KW-0539">Nucleus</keyword>
<dbReference type="InterPro" id="IPR003893">
    <property type="entry name" value="Iroquois_homeo"/>
</dbReference>
<dbReference type="PANTHER" id="PTHR11211">
    <property type="entry name" value="IROQUOIS-CLASS HOMEODOMAIN PROTEIN IRX"/>
    <property type="match status" value="1"/>
</dbReference>
<dbReference type="EMBL" id="JADWDJ010000011">
    <property type="protein sequence ID" value="KAG5273364.1"/>
    <property type="molecule type" value="Genomic_DNA"/>
</dbReference>
<reference evidence="9" key="1">
    <citation type="submission" date="2020-10" db="EMBL/GenBank/DDBJ databases">
        <title>Chromosome-scale genome assembly of the Allis shad, Alosa alosa.</title>
        <authorList>
            <person name="Margot Z."/>
            <person name="Christophe K."/>
            <person name="Cabau C."/>
            <person name="Louis A."/>
            <person name="Berthelot C."/>
            <person name="Parey E."/>
            <person name="Roest Crollius H."/>
            <person name="Montfort J."/>
            <person name="Robinson-Rechavi M."/>
            <person name="Bucao C."/>
            <person name="Bouchez O."/>
            <person name="Gislard M."/>
            <person name="Lluch J."/>
            <person name="Milhes M."/>
            <person name="Lampietro C."/>
            <person name="Lopez Roques C."/>
            <person name="Donnadieu C."/>
            <person name="Braasch I."/>
            <person name="Desvignes T."/>
            <person name="Postlethwait J."/>
            <person name="Bobe J."/>
            <person name="Guiguen Y."/>
        </authorList>
    </citation>
    <scope>NUCLEOTIDE SEQUENCE</scope>
    <source>
        <strain evidence="9">M-15738</strain>
        <tissue evidence="9">Blood</tissue>
    </source>
</reference>
<dbReference type="GO" id="GO:0000981">
    <property type="term" value="F:DNA-binding transcription factor activity, RNA polymerase II-specific"/>
    <property type="evidence" value="ECO:0007669"/>
    <property type="project" value="InterPro"/>
</dbReference>
<evidence type="ECO:0000256" key="7">
    <source>
        <dbReference type="SAM" id="MobiDB-lite"/>
    </source>
</evidence>
<feature type="region of interest" description="Disordered" evidence="7">
    <location>
        <begin position="208"/>
        <end position="279"/>
    </location>
</feature>
<dbReference type="GO" id="GO:0000978">
    <property type="term" value="F:RNA polymerase II cis-regulatory region sequence-specific DNA binding"/>
    <property type="evidence" value="ECO:0007669"/>
    <property type="project" value="TreeGrafter"/>
</dbReference>
<accession>A0AAV6GE03</accession>
<dbReference type="InterPro" id="IPR009057">
    <property type="entry name" value="Homeodomain-like_sf"/>
</dbReference>
<dbReference type="GO" id="GO:0005634">
    <property type="term" value="C:nucleus"/>
    <property type="evidence" value="ECO:0007669"/>
    <property type="project" value="UniProtKB-SubCell"/>
</dbReference>
<evidence type="ECO:0000313" key="10">
    <source>
        <dbReference type="Proteomes" id="UP000823561"/>
    </source>
</evidence>
<sequence>MAHPQGYLYQPLAPYPCVPNYNSGVIAGPRPEEIGRSSDSAFAPYVGPGISTQSASLNNVQFRTEAGSALFSSFMGTPLDHTSSMTGSLGYHPYVGALGAYPFGDPTYRKNATRDATATLKAWLNEHRKNPYPTKGEKIMLAIITKMTLTQVSTWFANARRRLKKENKVTWTPRAQSEDEDEDDHIDLEKHDDDTELVKATEMCGSTLNSEYQKHKPRKIGDIYDEDTRTTEPISSHPEQKNKERNLQEAPSTSPELDTFAHEKPSRTDVSPYAQSSVNGRVTQTPVLVLSPPPNPKPKLWSLAEIATSPGSGNSSLQVSGEGGCALISTSVQSFSRPPTQCHLLNNAMFPRHLYCTSSVYTCFTNYGSLGHLNGSGTGPATHLNGFNQLISQRADAFVRDRNL</sequence>
<evidence type="ECO:0000313" key="9">
    <source>
        <dbReference type="EMBL" id="KAG5273364.1"/>
    </source>
</evidence>
<evidence type="ECO:0000256" key="3">
    <source>
        <dbReference type="ARBA" id="ARBA00023125"/>
    </source>
</evidence>
<dbReference type="PROSITE" id="PS50071">
    <property type="entry name" value="HOMEOBOX_2"/>
    <property type="match status" value="1"/>
</dbReference>
<feature type="domain" description="Homeobox" evidence="8">
    <location>
        <begin position="109"/>
        <end position="166"/>
    </location>
</feature>
<organism evidence="9 10">
    <name type="scientific">Alosa alosa</name>
    <name type="common">allis shad</name>
    <dbReference type="NCBI Taxonomy" id="278164"/>
    <lineage>
        <taxon>Eukaryota</taxon>
        <taxon>Metazoa</taxon>
        <taxon>Chordata</taxon>
        <taxon>Craniata</taxon>
        <taxon>Vertebrata</taxon>
        <taxon>Euteleostomi</taxon>
        <taxon>Actinopterygii</taxon>
        <taxon>Neopterygii</taxon>
        <taxon>Teleostei</taxon>
        <taxon>Clupei</taxon>
        <taxon>Clupeiformes</taxon>
        <taxon>Clupeoidei</taxon>
        <taxon>Clupeidae</taxon>
        <taxon>Alosa</taxon>
    </lineage>
</organism>
<proteinExistence type="inferred from homology"/>
<evidence type="ECO:0000256" key="6">
    <source>
        <dbReference type="PROSITE-ProRule" id="PRU00108"/>
    </source>
</evidence>
<dbReference type="Proteomes" id="UP000823561">
    <property type="component" value="Chromosome 11"/>
</dbReference>
<feature type="compositionally biased region" description="Basic and acidic residues" evidence="7">
    <location>
        <begin position="238"/>
        <end position="247"/>
    </location>
</feature>
<feature type="DNA-binding region" description="Homeobox" evidence="6">
    <location>
        <begin position="111"/>
        <end position="167"/>
    </location>
</feature>
<feature type="compositionally biased region" description="Basic and acidic residues" evidence="7">
    <location>
        <begin position="219"/>
        <end position="230"/>
    </location>
</feature>
<evidence type="ECO:0000259" key="8">
    <source>
        <dbReference type="PROSITE" id="PS50071"/>
    </source>
</evidence>
<comment type="subcellular location">
    <subcellularLocation>
        <location evidence="1 6">Nucleus</location>
    </subcellularLocation>
</comment>
<dbReference type="FunFam" id="1.10.10.60:FF:000003">
    <property type="entry name" value="Iroquois-class homeobox protein IRX"/>
    <property type="match status" value="1"/>
</dbReference>
<dbReference type="InterPro" id="IPR017970">
    <property type="entry name" value="Homeobox_CS"/>
</dbReference>
<keyword evidence="10" id="KW-1185">Reference proteome</keyword>
<dbReference type="Pfam" id="PF05920">
    <property type="entry name" value="Homeobox_KN"/>
    <property type="match status" value="1"/>
</dbReference>
<dbReference type="AlphaFoldDB" id="A0AAV6GE03"/>
<gene>
    <name evidence="9" type="ORF">AALO_G00150530</name>
</gene>
<dbReference type="Gene3D" id="1.10.10.60">
    <property type="entry name" value="Homeodomain-like"/>
    <property type="match status" value="1"/>
</dbReference>
<dbReference type="SMART" id="SM00548">
    <property type="entry name" value="IRO"/>
    <property type="match status" value="1"/>
</dbReference>
<feature type="region of interest" description="Disordered" evidence="7">
    <location>
        <begin position="168"/>
        <end position="194"/>
    </location>
</feature>
<dbReference type="SUPFAM" id="SSF46689">
    <property type="entry name" value="Homeodomain-like"/>
    <property type="match status" value="1"/>
</dbReference>
<keyword evidence="4 6" id="KW-0371">Homeobox</keyword>
<dbReference type="SMART" id="SM00389">
    <property type="entry name" value="HOX"/>
    <property type="match status" value="1"/>
</dbReference>
<dbReference type="CDD" id="cd00086">
    <property type="entry name" value="homeodomain"/>
    <property type="match status" value="1"/>
</dbReference>
<evidence type="ECO:0000256" key="1">
    <source>
        <dbReference type="ARBA" id="ARBA00004123"/>
    </source>
</evidence>
<comment type="similarity">
    <text evidence="2">Belongs to the TALE/IRO homeobox family.</text>
</comment>
<dbReference type="InterPro" id="IPR001356">
    <property type="entry name" value="HD"/>
</dbReference>
<protein>
    <recommendedName>
        <fullName evidence="8">Homeobox domain-containing protein</fullName>
    </recommendedName>
</protein>
<dbReference type="PROSITE" id="PS00027">
    <property type="entry name" value="HOMEOBOX_1"/>
    <property type="match status" value="1"/>
</dbReference>
<name>A0AAV6GE03_9TELE</name>
<comment type="caution">
    <text evidence="9">The sequence shown here is derived from an EMBL/GenBank/DDBJ whole genome shotgun (WGS) entry which is preliminary data.</text>
</comment>
<evidence type="ECO:0000256" key="4">
    <source>
        <dbReference type="ARBA" id="ARBA00023155"/>
    </source>
</evidence>
<dbReference type="GO" id="GO:0048468">
    <property type="term" value="P:cell development"/>
    <property type="evidence" value="ECO:0007669"/>
    <property type="project" value="TreeGrafter"/>
</dbReference>
<dbReference type="GO" id="GO:0030182">
    <property type="term" value="P:neuron differentiation"/>
    <property type="evidence" value="ECO:0007669"/>
    <property type="project" value="TreeGrafter"/>
</dbReference>
<evidence type="ECO:0000256" key="2">
    <source>
        <dbReference type="ARBA" id="ARBA00008446"/>
    </source>
</evidence>